<dbReference type="InterPro" id="IPR054416">
    <property type="entry name" value="GST_UstS-like_C"/>
</dbReference>
<dbReference type="Gene3D" id="3.40.30.10">
    <property type="entry name" value="Glutaredoxin"/>
    <property type="match status" value="1"/>
</dbReference>
<comment type="caution">
    <text evidence="2">The sequence shown here is derived from an EMBL/GenBank/DDBJ whole genome shotgun (WGS) entry which is preliminary data.</text>
</comment>
<feature type="domain" description="Glutathione S-transferase UstS-like C-terminal" evidence="1">
    <location>
        <begin position="117"/>
        <end position="239"/>
    </location>
</feature>
<dbReference type="Proteomes" id="UP001175000">
    <property type="component" value="Unassembled WGS sequence"/>
</dbReference>
<evidence type="ECO:0000313" key="3">
    <source>
        <dbReference type="Proteomes" id="UP001175000"/>
    </source>
</evidence>
<evidence type="ECO:0000313" key="2">
    <source>
        <dbReference type="EMBL" id="KAK0627322.1"/>
    </source>
</evidence>
<name>A0AA40C6U2_9PEZI</name>
<evidence type="ECO:0000259" key="1">
    <source>
        <dbReference type="Pfam" id="PF22041"/>
    </source>
</evidence>
<dbReference type="EMBL" id="JAULSU010000002">
    <property type="protein sequence ID" value="KAK0627322.1"/>
    <property type="molecule type" value="Genomic_DNA"/>
</dbReference>
<accession>A0AA40C6U2</accession>
<proteinExistence type="predicted"/>
<dbReference type="SUPFAM" id="SSF52833">
    <property type="entry name" value="Thioredoxin-like"/>
    <property type="match status" value="1"/>
</dbReference>
<sequence>MDKAEEEIVLFDIPTRPPRKCWSYNPWRARMLLSYKGLKYRTEWLEYPEIRKRLENHVPPNPSEPLYTLPAILLPNGTYTMTNTSILHQINTLHPSPPLPYETPALALLFGHLEPFMDSFRAIYLPAVARNLLSETSAEYFRRNRSDSVGMSLEELEGTRGGERAYGEMEVHLRGVTALLGEDESGPFFGGTEVAYVDFVWVGLLVFVKKLGDGVFEEVMRRSGKEEVHGRLLDAFGKWTERED</sequence>
<reference evidence="2" key="1">
    <citation type="submission" date="2023-06" db="EMBL/GenBank/DDBJ databases">
        <title>Genome-scale phylogeny and comparative genomics of the fungal order Sordariales.</title>
        <authorList>
            <consortium name="Lawrence Berkeley National Laboratory"/>
            <person name="Hensen N."/>
            <person name="Bonometti L."/>
            <person name="Westerberg I."/>
            <person name="Brannstrom I.O."/>
            <person name="Guillou S."/>
            <person name="Cros-Aarteil S."/>
            <person name="Calhoun S."/>
            <person name="Haridas S."/>
            <person name="Kuo A."/>
            <person name="Mondo S."/>
            <person name="Pangilinan J."/>
            <person name="Riley R."/>
            <person name="Labutti K."/>
            <person name="Andreopoulos B."/>
            <person name="Lipzen A."/>
            <person name="Chen C."/>
            <person name="Yanf M."/>
            <person name="Daum C."/>
            <person name="Ng V."/>
            <person name="Clum A."/>
            <person name="Steindorff A."/>
            <person name="Ohm R."/>
            <person name="Martin F."/>
            <person name="Silar P."/>
            <person name="Natvig D."/>
            <person name="Lalanne C."/>
            <person name="Gautier V."/>
            <person name="Ament-Velasquez S.L."/>
            <person name="Kruys A."/>
            <person name="Hutchinson M.I."/>
            <person name="Powell A.J."/>
            <person name="Barry K."/>
            <person name="Miller A.N."/>
            <person name="Grigoriev I.V."/>
            <person name="Debuchy R."/>
            <person name="Gladieux P."/>
            <person name="Thoren M.H."/>
            <person name="Johannesson H."/>
        </authorList>
    </citation>
    <scope>NUCLEOTIDE SEQUENCE</scope>
    <source>
        <strain evidence="2">CBS 606.72</strain>
    </source>
</reference>
<dbReference type="AlphaFoldDB" id="A0AA40C6U2"/>
<dbReference type="Pfam" id="PF22041">
    <property type="entry name" value="GST_C_7"/>
    <property type="match status" value="1"/>
</dbReference>
<keyword evidence="3" id="KW-1185">Reference proteome</keyword>
<dbReference type="Gene3D" id="1.20.1050.10">
    <property type="match status" value="1"/>
</dbReference>
<dbReference type="InterPro" id="IPR036249">
    <property type="entry name" value="Thioredoxin-like_sf"/>
</dbReference>
<organism evidence="2 3">
    <name type="scientific">Immersiella caudata</name>
    <dbReference type="NCBI Taxonomy" id="314043"/>
    <lineage>
        <taxon>Eukaryota</taxon>
        <taxon>Fungi</taxon>
        <taxon>Dikarya</taxon>
        <taxon>Ascomycota</taxon>
        <taxon>Pezizomycotina</taxon>
        <taxon>Sordariomycetes</taxon>
        <taxon>Sordariomycetidae</taxon>
        <taxon>Sordariales</taxon>
        <taxon>Lasiosphaeriaceae</taxon>
        <taxon>Immersiella</taxon>
    </lineage>
</organism>
<protein>
    <recommendedName>
        <fullName evidence="1">Glutathione S-transferase UstS-like C-terminal domain-containing protein</fullName>
    </recommendedName>
</protein>
<gene>
    <name evidence="2" type="ORF">B0T14DRAFT_424770</name>
</gene>